<dbReference type="Pfam" id="PF02913">
    <property type="entry name" value="FAD-oxidase_C"/>
    <property type="match status" value="1"/>
</dbReference>
<keyword evidence="2" id="KW-0285">Flavoprotein</keyword>
<comment type="cofactor">
    <cofactor evidence="1">
        <name>FAD</name>
        <dbReference type="ChEBI" id="CHEBI:57692"/>
    </cofactor>
</comment>
<gene>
    <name evidence="7" type="ORF">KY465_04925</name>
</gene>
<reference evidence="7" key="1">
    <citation type="submission" date="2021-07" db="EMBL/GenBank/DDBJ databases">
        <title>Pseudohoeflea marina sp. nov. a polyhydroxyalcanoate-producing bacterium.</title>
        <authorList>
            <person name="Zheng W."/>
            <person name="Yu S."/>
            <person name="Huang Y."/>
        </authorList>
    </citation>
    <scope>NUCLEOTIDE SEQUENCE</scope>
    <source>
        <strain evidence="7">DP4N28-3</strain>
    </source>
</reference>
<dbReference type="RefSeq" id="WP_219200371.1">
    <property type="nucleotide sequence ID" value="NZ_JAHWQX010000001.1"/>
</dbReference>
<dbReference type="InterPro" id="IPR016166">
    <property type="entry name" value="FAD-bd_PCMH"/>
</dbReference>
<keyword evidence="8" id="KW-1185">Reference proteome</keyword>
<evidence type="ECO:0000256" key="2">
    <source>
        <dbReference type="ARBA" id="ARBA00022827"/>
    </source>
</evidence>
<name>A0ABS6WND8_9HYPH</name>
<keyword evidence="2" id="KW-0274">FAD</keyword>
<dbReference type="InterPro" id="IPR004113">
    <property type="entry name" value="FAD-bd_oxidored_4_C"/>
</dbReference>
<evidence type="ECO:0000256" key="4">
    <source>
        <dbReference type="ARBA" id="ARBA00023002"/>
    </source>
</evidence>
<dbReference type="PROSITE" id="PS51387">
    <property type="entry name" value="FAD_PCMH"/>
    <property type="match status" value="1"/>
</dbReference>
<sequence length="534" mass="56990">MQTAQTLNSDSSAVTRQLQDVLGANYKNDDETRAYYSNDVFWQSGTRPLGVAMPEDADSAARAVATCSQSGVAIVPRGGGMSYTKGYLPAVSSAVVFDMRGLNRVIEVNEDDLFITVESGCTWAEVNAALDGTGLRTGYWGPLSGVNATVGGALSQNSAFFGSARNATVADSVIGVEVILADGARVTTGAGGRQGAKPFTREGGPDLTGLFLGDNGALGLKTAATLRLWPKPAATDYLSFGFETMADMAAVQVGLARERLVSEGFGIDRTKASHSASVNRISDGLKTLGNVVRGGKTFVSGLKDAAAVATGGASFLKAHNFTLHLVLEARNDDELKTSMARAREIGAEHGVEIENSVPKVMRSKPFSPVRGMLGLEGERWVPIHGVFPLGDWKRVVEANDAFFEERRAFLEKHGIVYSVMTMTVGGEFFIEPAFYWHDEITDLHAKSVGEDTVKAWRDRPANPAARDAVAQLRSETQDLYISLGGVNWQVARDYPFKSVLKPETYALLSAIKAAVDPHGLMNPGSLGLGSDDAR</sequence>
<evidence type="ECO:0000259" key="6">
    <source>
        <dbReference type="PROSITE" id="PS51387"/>
    </source>
</evidence>
<feature type="domain" description="FAD-binding PCMH-type" evidence="6">
    <location>
        <begin position="44"/>
        <end position="231"/>
    </location>
</feature>
<evidence type="ECO:0000256" key="1">
    <source>
        <dbReference type="ARBA" id="ARBA00001974"/>
    </source>
</evidence>
<evidence type="ECO:0000256" key="5">
    <source>
        <dbReference type="ARBA" id="ARBA00038897"/>
    </source>
</evidence>
<keyword evidence="3" id="KW-0809">Transit peptide</keyword>
<dbReference type="EC" id="1.1.2.4" evidence="5"/>
<dbReference type="Pfam" id="PF01565">
    <property type="entry name" value="FAD_binding_4"/>
    <property type="match status" value="1"/>
</dbReference>
<evidence type="ECO:0000313" key="8">
    <source>
        <dbReference type="Proteomes" id="UP001430804"/>
    </source>
</evidence>
<dbReference type="PANTHER" id="PTHR11748">
    <property type="entry name" value="D-LACTATE DEHYDROGENASE"/>
    <property type="match status" value="1"/>
</dbReference>
<dbReference type="EMBL" id="JAHWQX010000001">
    <property type="protein sequence ID" value="MBW3096615.1"/>
    <property type="molecule type" value="Genomic_DNA"/>
</dbReference>
<dbReference type="InterPro" id="IPR006094">
    <property type="entry name" value="Oxid_FAD_bind_N"/>
</dbReference>
<dbReference type="Proteomes" id="UP001430804">
    <property type="component" value="Unassembled WGS sequence"/>
</dbReference>
<protein>
    <recommendedName>
        <fullName evidence="5">D-lactate dehydrogenase (cytochrome)</fullName>
        <ecNumber evidence="5">1.1.2.4</ecNumber>
    </recommendedName>
</protein>
<evidence type="ECO:0000313" key="7">
    <source>
        <dbReference type="EMBL" id="MBW3096615.1"/>
    </source>
</evidence>
<dbReference type="PANTHER" id="PTHR11748:SF111">
    <property type="entry name" value="D-LACTATE DEHYDROGENASE, MITOCHONDRIAL-RELATED"/>
    <property type="match status" value="1"/>
</dbReference>
<proteinExistence type="predicted"/>
<evidence type="ECO:0000256" key="3">
    <source>
        <dbReference type="ARBA" id="ARBA00022946"/>
    </source>
</evidence>
<comment type="caution">
    <text evidence="7">The sequence shown here is derived from an EMBL/GenBank/DDBJ whole genome shotgun (WGS) entry which is preliminary data.</text>
</comment>
<keyword evidence="4" id="KW-0560">Oxidoreductase</keyword>
<accession>A0ABS6WND8</accession>
<organism evidence="7 8">
    <name type="scientific">Pseudohoeflea coraliihabitans</name>
    <dbReference type="NCBI Taxonomy" id="2860393"/>
    <lineage>
        <taxon>Bacteria</taxon>
        <taxon>Pseudomonadati</taxon>
        <taxon>Pseudomonadota</taxon>
        <taxon>Alphaproteobacteria</taxon>
        <taxon>Hyphomicrobiales</taxon>
        <taxon>Rhizobiaceae</taxon>
        <taxon>Pseudohoeflea</taxon>
    </lineage>
</organism>